<dbReference type="InterPro" id="IPR051348">
    <property type="entry name" value="U-box_ubiquitin_ligases"/>
</dbReference>
<evidence type="ECO:0000313" key="6">
    <source>
        <dbReference type="Proteomes" id="UP001372338"/>
    </source>
</evidence>
<gene>
    <name evidence="5" type="ORF">RIF29_42481</name>
</gene>
<name>A0AAN9E7M6_CROPI</name>
<sequence>MWNNNRENGEGMVAVAVDKELKSSQFALKWAVDNLCPRDTPIKLVHVASPTPNQGNNDIMPQQEPEAPASELLLPYRCFCIRRQVPIEIVILHDHDVARALIDYVSQGGISTLILGTSSRNSFSRIFRNSEIASNVLKWASEFCKVYIINKGKVNAVRCTPRSAQASNAVERAQPVYHNLNQHADPDILYDELTVVDNDNSFISSARHSTDSNCISFYETLGNGLEIGSSSDLLKLDDENFEPLFSTSKPANLDTMKDMSNIEGPSFSMHNQDYLEDEMMGLKLDLKRTMDLYHTVSKEAILLKQKVIELQEWRKKQEQRTEGIELENAGYKAAIEAPQRFAEQQEVEKRLLKAEIKSMIEAGEKQKVVDALRQSHTVIKYQSLFQVFVVMFLSYLYLSYK</sequence>
<dbReference type="CDD" id="cd01989">
    <property type="entry name" value="USP_STK_Ubox_N"/>
    <property type="match status" value="1"/>
</dbReference>
<evidence type="ECO:0000256" key="2">
    <source>
        <dbReference type="ARBA" id="ARBA00012483"/>
    </source>
</evidence>
<dbReference type="InterPro" id="IPR006016">
    <property type="entry name" value="UspA"/>
</dbReference>
<feature type="domain" description="UspA" evidence="4">
    <location>
        <begin position="13"/>
        <end position="138"/>
    </location>
</feature>
<evidence type="ECO:0000256" key="1">
    <source>
        <dbReference type="ARBA" id="ARBA00000900"/>
    </source>
</evidence>
<dbReference type="SUPFAM" id="SSF52402">
    <property type="entry name" value="Adenine nucleotide alpha hydrolases-like"/>
    <property type="match status" value="1"/>
</dbReference>
<proteinExistence type="predicted"/>
<keyword evidence="6" id="KW-1185">Reference proteome</keyword>
<dbReference type="PANTHER" id="PTHR45647">
    <property type="entry name" value="OS02G0152300 PROTEIN"/>
    <property type="match status" value="1"/>
</dbReference>
<dbReference type="PANTHER" id="PTHR45647:SF25">
    <property type="entry name" value="ADENINE NUCLEOTIDE ALPHA HYDROLASES-LIKE SUPERFAMILY PROTEIN"/>
    <property type="match status" value="1"/>
</dbReference>
<reference evidence="5 6" key="1">
    <citation type="submission" date="2024-01" db="EMBL/GenBank/DDBJ databases">
        <title>The genomes of 5 underutilized Papilionoideae crops provide insights into root nodulation and disease resistanc.</title>
        <authorList>
            <person name="Yuan L."/>
        </authorList>
    </citation>
    <scope>NUCLEOTIDE SEQUENCE [LARGE SCALE GENOMIC DNA]</scope>
    <source>
        <strain evidence="5">ZHUSHIDOU_FW_LH</strain>
        <tissue evidence="5">Leaf</tissue>
    </source>
</reference>
<dbReference type="AlphaFoldDB" id="A0AAN9E7M6"/>
<dbReference type="InterPro" id="IPR014729">
    <property type="entry name" value="Rossmann-like_a/b/a_fold"/>
</dbReference>
<organism evidence="5 6">
    <name type="scientific">Crotalaria pallida</name>
    <name type="common">Smooth rattlebox</name>
    <name type="synonym">Crotalaria striata</name>
    <dbReference type="NCBI Taxonomy" id="3830"/>
    <lineage>
        <taxon>Eukaryota</taxon>
        <taxon>Viridiplantae</taxon>
        <taxon>Streptophyta</taxon>
        <taxon>Embryophyta</taxon>
        <taxon>Tracheophyta</taxon>
        <taxon>Spermatophyta</taxon>
        <taxon>Magnoliopsida</taxon>
        <taxon>eudicotyledons</taxon>
        <taxon>Gunneridae</taxon>
        <taxon>Pentapetalae</taxon>
        <taxon>rosids</taxon>
        <taxon>fabids</taxon>
        <taxon>Fabales</taxon>
        <taxon>Fabaceae</taxon>
        <taxon>Papilionoideae</taxon>
        <taxon>50 kb inversion clade</taxon>
        <taxon>genistoids sensu lato</taxon>
        <taxon>core genistoids</taxon>
        <taxon>Crotalarieae</taxon>
        <taxon>Crotalaria</taxon>
    </lineage>
</organism>
<comment type="catalytic activity">
    <reaction evidence="1">
        <text>S-ubiquitinyl-[E2 ubiquitin-conjugating enzyme]-L-cysteine + [acceptor protein]-L-lysine = [E2 ubiquitin-conjugating enzyme]-L-cysteine + N(6)-ubiquitinyl-[acceptor protein]-L-lysine.</text>
        <dbReference type="EC" id="2.3.2.27"/>
    </reaction>
</comment>
<evidence type="ECO:0000256" key="3">
    <source>
        <dbReference type="ARBA" id="ARBA00022786"/>
    </source>
</evidence>
<keyword evidence="3" id="KW-0833">Ubl conjugation pathway</keyword>
<dbReference type="EMBL" id="JAYWIO010000008">
    <property type="protein sequence ID" value="KAK7247595.1"/>
    <property type="molecule type" value="Genomic_DNA"/>
</dbReference>
<dbReference type="Proteomes" id="UP001372338">
    <property type="component" value="Unassembled WGS sequence"/>
</dbReference>
<comment type="caution">
    <text evidence="5">The sequence shown here is derived from an EMBL/GenBank/DDBJ whole genome shotgun (WGS) entry which is preliminary data.</text>
</comment>
<dbReference type="EC" id="2.3.2.27" evidence="2"/>
<evidence type="ECO:0000313" key="5">
    <source>
        <dbReference type="EMBL" id="KAK7247595.1"/>
    </source>
</evidence>
<dbReference type="GO" id="GO:0061630">
    <property type="term" value="F:ubiquitin protein ligase activity"/>
    <property type="evidence" value="ECO:0007669"/>
    <property type="project" value="UniProtKB-EC"/>
</dbReference>
<accession>A0AAN9E7M6</accession>
<evidence type="ECO:0000259" key="4">
    <source>
        <dbReference type="Pfam" id="PF00582"/>
    </source>
</evidence>
<protein>
    <recommendedName>
        <fullName evidence="2">RING-type E3 ubiquitin transferase</fullName>
        <ecNumber evidence="2">2.3.2.27</ecNumber>
    </recommendedName>
</protein>
<dbReference type="Pfam" id="PF00582">
    <property type="entry name" value="Usp"/>
    <property type="match status" value="1"/>
</dbReference>
<dbReference type="Gene3D" id="3.40.50.620">
    <property type="entry name" value="HUPs"/>
    <property type="match status" value="1"/>
</dbReference>